<name>A0AAV6IP36_9ERIC</name>
<dbReference type="EMBL" id="JACTNZ010000010">
    <property type="protein sequence ID" value="KAG5529318.1"/>
    <property type="molecule type" value="Genomic_DNA"/>
</dbReference>
<comment type="caution">
    <text evidence="8">The sequence shown here is derived from an EMBL/GenBank/DDBJ whole genome shotgun (WGS) entry which is preliminary data.</text>
</comment>
<evidence type="ECO:0000313" key="9">
    <source>
        <dbReference type="Proteomes" id="UP000823749"/>
    </source>
</evidence>
<dbReference type="Gene3D" id="2.60.120.920">
    <property type="match status" value="1"/>
</dbReference>
<evidence type="ECO:0000256" key="1">
    <source>
        <dbReference type="ARBA" id="ARBA00022723"/>
    </source>
</evidence>
<dbReference type="InterPro" id="IPR057987">
    <property type="entry name" value="TPR_RNF123/RKP"/>
</dbReference>
<dbReference type="InterPro" id="IPR043136">
    <property type="entry name" value="B30.2/SPRY_sf"/>
</dbReference>
<dbReference type="Proteomes" id="UP000823749">
    <property type="component" value="Chromosome 10"/>
</dbReference>
<evidence type="ECO:0000259" key="6">
    <source>
        <dbReference type="PROSITE" id="PS50089"/>
    </source>
</evidence>
<keyword evidence="1" id="KW-0479">Metal-binding</keyword>
<sequence length="1396" mass="155887">MAEDGLRIGGLSSGLAVVLNDEEKGGSSQKNRLVSYCNDFGDQSVERTLEHIFDLPYKTINPLTSPIDSSFVRSIIWNEFLKYHVNMETGVRNSDGAFTAGDGCGHLVAIEESSICGDIRVVKPPLLLESHAMFSSARANFCLWKGKWMYEVILETSGIQQLGWATVSCPFSDHKGVGDADDSYAYDGKRERKWNKEAEPYGQSWVVGDVIGCCIDLDRDEISFYRNGFPLGVAFSGIRKMVPGLGYYPAISLSQGERCEINFGGRPFQYPIDGFVPIQSPPSTSYVATKLLNCLSRLLEMQRVERSKISSVEKLRRLKRFVPVEELFHPVSIGICEEFFSALDAVEGSTEYMGWGPLLSLLMEVFGAHPLHDYASLDRVIDLLLGFQSSTLMFEHIMNALSCGCKTASLVLTECPYSGSYPYLALACHILRRHELMVLWWKSSDFEFLFEGFLSRKTPNEQDLHRLMPSVCLPGSYEDISHENSMMLTTTALSEAVCKIEEKHRDLCCLVMQFIPPTMPPQLPGSVFRTFLQNLLLKNRGADRNLPPPGVSSNSVLVSLFTVILHFLSEGFSMGDLSGWMKACGTNAGHGVGFLHRGGQQSFPLGLFLKDDPHRVDISRFGGSFSHLAKCHPVSDDQEAELIRWEEGCMDEEETRVTHSSRQKPCCCSGYDVDFSRISQKLISYRAKGSQGHSSSIPERSAHVATECSTGNLNEITEKPSTSDQSESEFGYWRVQQMRIMPMESNLSSATLKEEELLDAMLLLYHLGLAPNFKQASSYMSRQSQSISLLEETDRQIRERACGEQLKRLKEARGVYREEVMDCVRNCAWYRISLFSQWKQRGMYAACMWIVQLLLVVSKVNSVFLYIPEFYLETLSSLLDGAGFVLNGKVGLRRLAFGFVGGGGWLGRRIGVLFCRFALQGFCAAVGMVDRRLQVFEEGRSSCFSGTATGACSPGLRRRRGSGSSFFRWLWSAGFGNGGVGRLLLCSVLVVCLGWWAATVRVAYVGGCGCLGFDWAWVDCFHVLRKSDPPFVPASILIKQGLASFVTFVVTHFNDPRISSAELRDLLLQSISVLVQYKEFLAAFENNEAATQEMPKALLSAFDNRSWIPVTNILLRLCKGSGFGSSRHGESSSSSFVFQRLLREACVLDEELFSSFLNRLFNTLSWAMTEFSVSVREMQEKYKHMTAPHSPIRYRVSAALTPMIMHVFWSFNKGNAASYLTCRAILQGSLRRQGQSPERGNRGMILAPLAGMILNLMDASTETESSKQNDVVGVFASMDCPDTVLCGFQCLLEYNWAGSFRGDAYAPKLRQLEQLSALLIRRTESRKIERVKFEGDVDFNDSECCICYACEADAQFVPCSHTSCFGCISRHLLNCERCFFCNATVLGVVRTGLRKA</sequence>
<keyword evidence="2 4" id="KW-0863">Zinc-finger</keyword>
<dbReference type="SUPFAM" id="SSF57850">
    <property type="entry name" value="RING/U-box"/>
    <property type="match status" value="1"/>
</dbReference>
<proteinExistence type="predicted"/>
<feature type="domain" description="B30.2/SPRY" evidence="7">
    <location>
        <begin position="81"/>
        <end position="268"/>
    </location>
</feature>
<dbReference type="GO" id="GO:0004842">
    <property type="term" value="F:ubiquitin-protein transferase activity"/>
    <property type="evidence" value="ECO:0007669"/>
    <property type="project" value="InterPro"/>
</dbReference>
<dbReference type="Pfam" id="PF19322">
    <property type="entry name" value="RKP_N"/>
    <property type="match status" value="1"/>
</dbReference>
<organism evidence="8 9">
    <name type="scientific">Rhododendron griersonianum</name>
    <dbReference type="NCBI Taxonomy" id="479676"/>
    <lineage>
        <taxon>Eukaryota</taxon>
        <taxon>Viridiplantae</taxon>
        <taxon>Streptophyta</taxon>
        <taxon>Embryophyta</taxon>
        <taxon>Tracheophyta</taxon>
        <taxon>Spermatophyta</taxon>
        <taxon>Magnoliopsida</taxon>
        <taxon>eudicotyledons</taxon>
        <taxon>Gunneridae</taxon>
        <taxon>Pentapetalae</taxon>
        <taxon>asterids</taxon>
        <taxon>Ericales</taxon>
        <taxon>Ericaceae</taxon>
        <taxon>Ericoideae</taxon>
        <taxon>Rhodoreae</taxon>
        <taxon>Rhododendron</taxon>
    </lineage>
</organism>
<gene>
    <name evidence="8" type="ORF">RHGRI_029878</name>
</gene>
<dbReference type="GO" id="GO:0051603">
    <property type="term" value="P:proteolysis involved in protein catabolic process"/>
    <property type="evidence" value="ECO:0007669"/>
    <property type="project" value="TreeGrafter"/>
</dbReference>
<reference evidence="8" key="1">
    <citation type="submission" date="2020-08" db="EMBL/GenBank/DDBJ databases">
        <title>Plant Genome Project.</title>
        <authorList>
            <person name="Zhang R.-G."/>
        </authorList>
    </citation>
    <scope>NUCLEOTIDE SEQUENCE</scope>
    <source>
        <strain evidence="8">WSP0</strain>
        <tissue evidence="8">Leaf</tissue>
    </source>
</reference>
<keyword evidence="3" id="KW-0862">Zinc</keyword>
<dbReference type="InterPro" id="IPR013320">
    <property type="entry name" value="ConA-like_dom_sf"/>
</dbReference>
<dbReference type="CDD" id="cd16541">
    <property type="entry name" value="RING-HC_RNF123"/>
    <property type="match status" value="1"/>
</dbReference>
<dbReference type="InterPro" id="IPR003877">
    <property type="entry name" value="SPRY_dom"/>
</dbReference>
<evidence type="ECO:0000313" key="8">
    <source>
        <dbReference type="EMBL" id="KAG5529318.1"/>
    </source>
</evidence>
<dbReference type="PROSITE" id="PS50089">
    <property type="entry name" value="ZF_RING_2"/>
    <property type="match status" value="1"/>
</dbReference>
<evidence type="ECO:0008006" key="10">
    <source>
        <dbReference type="Google" id="ProtNLM"/>
    </source>
</evidence>
<dbReference type="GO" id="GO:0008270">
    <property type="term" value="F:zinc ion binding"/>
    <property type="evidence" value="ECO:0007669"/>
    <property type="project" value="UniProtKB-KW"/>
</dbReference>
<evidence type="ECO:0000259" key="7">
    <source>
        <dbReference type="PROSITE" id="PS50188"/>
    </source>
</evidence>
<dbReference type="InterPro" id="IPR001870">
    <property type="entry name" value="B30.2/SPRY"/>
</dbReference>
<protein>
    <recommendedName>
        <fullName evidence="10">B30.2/SPRY domain-containing protein</fullName>
    </recommendedName>
</protein>
<evidence type="ECO:0000256" key="2">
    <source>
        <dbReference type="ARBA" id="ARBA00022771"/>
    </source>
</evidence>
<dbReference type="InterPro" id="IPR045129">
    <property type="entry name" value="RNF123/RKP/RSPRY1"/>
</dbReference>
<dbReference type="InterPro" id="IPR045737">
    <property type="entry name" value="RKP_N"/>
</dbReference>
<accession>A0AAV6IP36</accession>
<feature type="domain" description="RING-type" evidence="6">
    <location>
        <begin position="1344"/>
        <end position="1378"/>
    </location>
</feature>
<dbReference type="PANTHER" id="PTHR13363:SF5">
    <property type="entry name" value="E3 UBIQUITIN-PROTEIN LIGASE RNF123"/>
    <property type="match status" value="1"/>
</dbReference>
<evidence type="ECO:0000256" key="3">
    <source>
        <dbReference type="ARBA" id="ARBA00022833"/>
    </source>
</evidence>
<dbReference type="Pfam" id="PF00622">
    <property type="entry name" value="SPRY"/>
    <property type="match status" value="1"/>
</dbReference>
<dbReference type="InterPro" id="IPR001841">
    <property type="entry name" value="Znf_RING"/>
</dbReference>
<dbReference type="Pfam" id="PF25576">
    <property type="entry name" value="TPR_RNF123"/>
    <property type="match status" value="2"/>
</dbReference>
<feature type="region of interest" description="Disordered" evidence="5">
    <location>
        <begin position="689"/>
        <end position="728"/>
    </location>
</feature>
<evidence type="ECO:0000256" key="4">
    <source>
        <dbReference type="PROSITE-ProRule" id="PRU00175"/>
    </source>
</evidence>
<dbReference type="FunFam" id="2.60.120.920:FF:000053">
    <property type="entry name" value="E3 ubiquitin-protein ligase RKP"/>
    <property type="match status" value="1"/>
</dbReference>
<dbReference type="SUPFAM" id="SSF49899">
    <property type="entry name" value="Concanavalin A-like lectins/glucanases"/>
    <property type="match status" value="1"/>
</dbReference>
<dbReference type="SMART" id="SM00449">
    <property type="entry name" value="SPRY"/>
    <property type="match status" value="1"/>
</dbReference>
<dbReference type="PANTHER" id="PTHR13363">
    <property type="entry name" value="RING FINGER AND SRY DOMAIN-CONTAINING"/>
    <property type="match status" value="1"/>
</dbReference>
<keyword evidence="9" id="KW-1185">Reference proteome</keyword>
<dbReference type="InterPro" id="IPR013083">
    <property type="entry name" value="Znf_RING/FYVE/PHD"/>
</dbReference>
<feature type="compositionally biased region" description="Polar residues" evidence="5">
    <location>
        <begin position="707"/>
        <end position="725"/>
    </location>
</feature>
<evidence type="ECO:0000256" key="5">
    <source>
        <dbReference type="SAM" id="MobiDB-lite"/>
    </source>
</evidence>
<dbReference type="Gene3D" id="3.30.40.10">
    <property type="entry name" value="Zinc/RING finger domain, C3HC4 (zinc finger)"/>
    <property type="match status" value="1"/>
</dbReference>
<dbReference type="PROSITE" id="PS50188">
    <property type="entry name" value="B302_SPRY"/>
    <property type="match status" value="1"/>
</dbReference>
<dbReference type="GO" id="GO:0005737">
    <property type="term" value="C:cytoplasm"/>
    <property type="evidence" value="ECO:0007669"/>
    <property type="project" value="TreeGrafter"/>
</dbReference>